<sequence>MLQTNVLLLDEHRSAPPELLKALDSVGAVVRIRTPADVLVVQHGQLPATEVLLAYAGLSPHTVRAVARRLDDEGQRPTVVAFAEHDLHLLGSHIHAGSDYLVPPFYPDLVRARLRDCHERANFTRTMEDVTARAELLSYERELEIGREIQMGFLPDSLPNPDGWEIHVRFRPARTVAGDFYDVFELVNNRRLALVVADVCDKGVGAALFMALIRSLLRHTAEQSGLQSLIAADLLGEDAGWGEQSRAIPVVGATPLLNAVVGTNNYLTRNHIRQGYFATMFFGVLDPLTGNLVYINGGHNPPVLVSGEGKDPVLLEPTGPAVGVIPDGTFSLGYAQIGPGDTLFVYTDGVTEARSMSGRFFGDDQMLAELARAAVRGEELLDHMDGVLSEFVGPSEQSDDITMMAVHWRLPEEHRAGGTEGKDGTGGSATAGDRLHHGHQDDH</sequence>
<proteinExistence type="predicted"/>
<dbReference type="SUPFAM" id="SSF81606">
    <property type="entry name" value="PP2C-like"/>
    <property type="match status" value="1"/>
</dbReference>
<name>A0ABV2WBU5_9ACTN</name>
<feature type="compositionally biased region" description="Basic and acidic residues" evidence="2">
    <location>
        <begin position="433"/>
        <end position="443"/>
    </location>
</feature>
<dbReference type="Pfam" id="PF07228">
    <property type="entry name" value="SpoIIE"/>
    <property type="match status" value="1"/>
</dbReference>
<comment type="caution">
    <text evidence="4">The sequence shown here is derived from an EMBL/GenBank/DDBJ whole genome shotgun (WGS) entry which is preliminary data.</text>
</comment>
<evidence type="ECO:0000256" key="2">
    <source>
        <dbReference type="SAM" id="MobiDB-lite"/>
    </source>
</evidence>
<gene>
    <name evidence="4" type="ORF">ABZ508_25935</name>
</gene>
<evidence type="ECO:0000313" key="4">
    <source>
        <dbReference type="EMBL" id="MEU0710808.1"/>
    </source>
</evidence>
<reference evidence="4 5" key="1">
    <citation type="submission" date="2024-06" db="EMBL/GenBank/DDBJ databases">
        <title>The Natural Products Discovery Center: Release of the First 8490 Sequenced Strains for Exploring Actinobacteria Biosynthetic Diversity.</title>
        <authorList>
            <person name="Kalkreuter E."/>
            <person name="Kautsar S.A."/>
            <person name="Yang D."/>
            <person name="Bader C.D."/>
            <person name="Teijaro C.N."/>
            <person name="Fluegel L."/>
            <person name="Davis C.M."/>
            <person name="Simpson J.R."/>
            <person name="Lauterbach L."/>
            <person name="Steele A.D."/>
            <person name="Gui C."/>
            <person name="Meng S."/>
            <person name="Li G."/>
            <person name="Viehrig K."/>
            <person name="Ye F."/>
            <person name="Su P."/>
            <person name="Kiefer A.F."/>
            <person name="Nichols A."/>
            <person name="Cepeda A.J."/>
            <person name="Yan W."/>
            <person name="Fan B."/>
            <person name="Jiang Y."/>
            <person name="Adhikari A."/>
            <person name="Zheng C.-J."/>
            <person name="Schuster L."/>
            <person name="Cowan T.M."/>
            <person name="Smanski M.J."/>
            <person name="Chevrette M.G."/>
            <person name="De Carvalho L.P.S."/>
            <person name="Shen B."/>
        </authorList>
    </citation>
    <scope>NUCLEOTIDE SEQUENCE [LARGE SCALE GENOMIC DNA]</scope>
    <source>
        <strain evidence="4 5">NPDC006337</strain>
    </source>
</reference>
<evidence type="ECO:0000256" key="1">
    <source>
        <dbReference type="ARBA" id="ARBA00022801"/>
    </source>
</evidence>
<dbReference type="InterPro" id="IPR036457">
    <property type="entry name" value="PPM-type-like_dom_sf"/>
</dbReference>
<feature type="region of interest" description="Disordered" evidence="2">
    <location>
        <begin position="415"/>
        <end position="443"/>
    </location>
</feature>
<feature type="domain" description="PPM-type phosphatase" evidence="3">
    <location>
        <begin position="161"/>
        <end position="408"/>
    </location>
</feature>
<dbReference type="EMBL" id="JBEXZR010000028">
    <property type="protein sequence ID" value="MEU0710808.1"/>
    <property type="molecule type" value="Genomic_DNA"/>
</dbReference>
<dbReference type="PANTHER" id="PTHR43156:SF2">
    <property type="entry name" value="STAGE II SPORULATION PROTEIN E"/>
    <property type="match status" value="1"/>
</dbReference>
<accession>A0ABV2WBU5</accession>
<organism evidence="4 5">
    <name type="scientific">Streptomyces lavendulocolor</name>
    <dbReference type="NCBI Taxonomy" id="67316"/>
    <lineage>
        <taxon>Bacteria</taxon>
        <taxon>Bacillati</taxon>
        <taxon>Actinomycetota</taxon>
        <taxon>Actinomycetes</taxon>
        <taxon>Kitasatosporales</taxon>
        <taxon>Streptomycetaceae</taxon>
        <taxon>Streptomyces</taxon>
    </lineage>
</organism>
<dbReference type="Gene3D" id="3.60.40.10">
    <property type="entry name" value="PPM-type phosphatase domain"/>
    <property type="match status" value="1"/>
</dbReference>
<keyword evidence="1" id="KW-0378">Hydrolase</keyword>
<dbReference type="InterPro" id="IPR001932">
    <property type="entry name" value="PPM-type_phosphatase-like_dom"/>
</dbReference>
<evidence type="ECO:0000313" key="5">
    <source>
        <dbReference type="Proteomes" id="UP001550378"/>
    </source>
</evidence>
<protein>
    <submittedName>
        <fullName evidence="4">SpoIIE family protein phosphatase</fullName>
    </submittedName>
</protein>
<dbReference type="PANTHER" id="PTHR43156">
    <property type="entry name" value="STAGE II SPORULATION PROTEIN E-RELATED"/>
    <property type="match status" value="1"/>
</dbReference>
<evidence type="ECO:0000259" key="3">
    <source>
        <dbReference type="SMART" id="SM00331"/>
    </source>
</evidence>
<keyword evidence="5" id="KW-1185">Reference proteome</keyword>
<dbReference type="RefSeq" id="WP_359657210.1">
    <property type="nucleotide sequence ID" value="NZ_JBEXZO010000013.1"/>
</dbReference>
<dbReference type="InterPro" id="IPR052016">
    <property type="entry name" value="Bact_Sigma-Reg"/>
</dbReference>
<dbReference type="SMART" id="SM00331">
    <property type="entry name" value="PP2C_SIG"/>
    <property type="match status" value="1"/>
</dbReference>
<dbReference type="Proteomes" id="UP001550378">
    <property type="component" value="Unassembled WGS sequence"/>
</dbReference>